<gene>
    <name evidence="2" type="ORF">JAAARDRAFT_93562</name>
</gene>
<keyword evidence="3" id="KW-1185">Reference proteome</keyword>
<feature type="non-terminal residue" evidence="2">
    <location>
        <position position="1"/>
    </location>
</feature>
<dbReference type="HOGENOM" id="CLU_009123_13_0_1"/>
<dbReference type="GO" id="GO:0046983">
    <property type="term" value="F:protein dimerization activity"/>
    <property type="evidence" value="ECO:0007669"/>
    <property type="project" value="InterPro"/>
</dbReference>
<evidence type="ECO:0000313" key="2">
    <source>
        <dbReference type="EMBL" id="KDQ58818.1"/>
    </source>
</evidence>
<dbReference type="OrthoDB" id="1715602at2759"/>
<name>A0A067PVG7_9AGAM</name>
<organism evidence="2 3">
    <name type="scientific">Jaapia argillacea MUCL 33604</name>
    <dbReference type="NCBI Taxonomy" id="933084"/>
    <lineage>
        <taxon>Eukaryota</taxon>
        <taxon>Fungi</taxon>
        <taxon>Dikarya</taxon>
        <taxon>Basidiomycota</taxon>
        <taxon>Agaricomycotina</taxon>
        <taxon>Agaricomycetes</taxon>
        <taxon>Agaricomycetidae</taxon>
        <taxon>Jaapiales</taxon>
        <taxon>Jaapiaceae</taxon>
        <taxon>Jaapia</taxon>
    </lineage>
</organism>
<sequence length="103" mass="11175">DALAEYLATPNLPHVNNPIVYWTSQTLEKNPLTAMALDFLSAPAASTNVERAFSSGGRLVSKLRHSLGDETVQAACVLGSWSDNGLVPRDKLIENIRNKNPSK</sequence>
<feature type="non-terminal residue" evidence="2">
    <location>
        <position position="103"/>
    </location>
</feature>
<dbReference type="AlphaFoldDB" id="A0A067PVG7"/>
<accession>A0A067PVG7</accession>
<dbReference type="InterPro" id="IPR008906">
    <property type="entry name" value="HATC_C_dom"/>
</dbReference>
<evidence type="ECO:0000313" key="3">
    <source>
        <dbReference type="Proteomes" id="UP000027265"/>
    </source>
</evidence>
<dbReference type="Proteomes" id="UP000027265">
    <property type="component" value="Unassembled WGS sequence"/>
</dbReference>
<dbReference type="SUPFAM" id="SSF53098">
    <property type="entry name" value="Ribonuclease H-like"/>
    <property type="match status" value="1"/>
</dbReference>
<dbReference type="InterPro" id="IPR012337">
    <property type="entry name" value="RNaseH-like_sf"/>
</dbReference>
<dbReference type="EMBL" id="KL197717">
    <property type="protein sequence ID" value="KDQ58818.1"/>
    <property type="molecule type" value="Genomic_DNA"/>
</dbReference>
<protein>
    <recommendedName>
        <fullName evidence="1">HAT C-terminal dimerisation domain-containing protein</fullName>
    </recommendedName>
</protein>
<dbReference type="Pfam" id="PF05699">
    <property type="entry name" value="Dimer_Tnp_hAT"/>
    <property type="match status" value="1"/>
</dbReference>
<feature type="domain" description="HAT C-terminal dimerisation" evidence="1">
    <location>
        <begin position="3"/>
        <end position="81"/>
    </location>
</feature>
<reference evidence="3" key="1">
    <citation type="journal article" date="2014" name="Proc. Natl. Acad. Sci. U.S.A.">
        <title>Extensive sampling of basidiomycete genomes demonstrates inadequacy of the white-rot/brown-rot paradigm for wood decay fungi.</title>
        <authorList>
            <person name="Riley R."/>
            <person name="Salamov A.A."/>
            <person name="Brown D.W."/>
            <person name="Nagy L.G."/>
            <person name="Floudas D."/>
            <person name="Held B.W."/>
            <person name="Levasseur A."/>
            <person name="Lombard V."/>
            <person name="Morin E."/>
            <person name="Otillar R."/>
            <person name="Lindquist E.A."/>
            <person name="Sun H."/>
            <person name="LaButti K.M."/>
            <person name="Schmutz J."/>
            <person name="Jabbour D."/>
            <person name="Luo H."/>
            <person name="Baker S.E."/>
            <person name="Pisabarro A.G."/>
            <person name="Walton J.D."/>
            <person name="Blanchette R.A."/>
            <person name="Henrissat B."/>
            <person name="Martin F."/>
            <person name="Cullen D."/>
            <person name="Hibbett D.S."/>
            <person name="Grigoriev I.V."/>
        </authorList>
    </citation>
    <scope>NUCLEOTIDE SEQUENCE [LARGE SCALE GENOMIC DNA]</scope>
    <source>
        <strain evidence="3">MUCL 33604</strain>
    </source>
</reference>
<evidence type="ECO:0000259" key="1">
    <source>
        <dbReference type="Pfam" id="PF05699"/>
    </source>
</evidence>
<proteinExistence type="predicted"/>
<dbReference type="InParanoid" id="A0A067PVG7"/>